<reference evidence="1 2" key="1">
    <citation type="submission" date="2012-04" db="EMBL/GenBank/DDBJ databases">
        <authorList>
            <person name="Genoscope - CEA"/>
        </authorList>
    </citation>
    <scope>NUCLEOTIDE SEQUENCE [LARGE SCALE GENOMIC DNA]</scope>
    <source>
        <strain evidence="1 2">9806</strain>
    </source>
</reference>
<dbReference type="Proteomes" id="UP000003273">
    <property type="component" value="Unassembled WGS sequence"/>
</dbReference>
<organism evidence="1 2">
    <name type="scientific">Microcystis aeruginosa PCC 9806</name>
    <dbReference type="NCBI Taxonomy" id="1160282"/>
    <lineage>
        <taxon>Bacteria</taxon>
        <taxon>Bacillati</taxon>
        <taxon>Cyanobacteriota</taxon>
        <taxon>Cyanophyceae</taxon>
        <taxon>Oscillatoriophycideae</taxon>
        <taxon>Chroococcales</taxon>
        <taxon>Microcystaceae</taxon>
        <taxon>Microcystis</taxon>
    </lineage>
</organism>
<sequence>MVRFSGVRGAIGKIGIHYNYQSDRCLSKLKTTIKLAIDGRDQ</sequence>
<name>I4GR76_MICAE</name>
<dbReference type="AlphaFoldDB" id="I4GR76"/>
<protein>
    <submittedName>
        <fullName evidence="1">Uncharacterized protein</fullName>
    </submittedName>
</protein>
<gene>
    <name evidence="1" type="ORF">MICAE_1220024</name>
</gene>
<comment type="caution">
    <text evidence="1">The sequence shown here is derived from an EMBL/GenBank/DDBJ whole genome shotgun (WGS) entry which is preliminary data.</text>
</comment>
<dbReference type="HOGENOM" id="CLU_3254060_0_0_3"/>
<proteinExistence type="predicted"/>
<dbReference type="EMBL" id="CAIL01000027">
    <property type="protein sequence ID" value="CCI12300.1"/>
    <property type="molecule type" value="Genomic_DNA"/>
</dbReference>
<accession>I4GR76</accession>
<evidence type="ECO:0000313" key="2">
    <source>
        <dbReference type="Proteomes" id="UP000003273"/>
    </source>
</evidence>
<evidence type="ECO:0000313" key="1">
    <source>
        <dbReference type="EMBL" id="CCI12300.1"/>
    </source>
</evidence>